<organism evidence="4">
    <name type="scientific">Oscillatoriales cyanobacterium SpSt-418</name>
    <dbReference type="NCBI Taxonomy" id="2282169"/>
    <lineage>
        <taxon>Bacteria</taxon>
        <taxon>Bacillati</taxon>
        <taxon>Cyanobacteriota</taxon>
        <taxon>Cyanophyceae</taxon>
        <taxon>Oscillatoriophycideae</taxon>
        <taxon>Oscillatoriales</taxon>
    </lineage>
</organism>
<evidence type="ECO:0000256" key="1">
    <source>
        <dbReference type="SAM" id="Phobius"/>
    </source>
</evidence>
<dbReference type="AlphaFoldDB" id="A0A7C3KFG7"/>
<dbReference type="PANTHER" id="PTHR48090">
    <property type="entry name" value="UNDECAPRENYL-PHOSPHATE 4-DEOXY-4-FORMAMIDO-L-ARABINOSE TRANSFERASE-RELATED"/>
    <property type="match status" value="1"/>
</dbReference>
<dbReference type="SUPFAM" id="SSF53448">
    <property type="entry name" value="Nucleotide-diphospho-sugar transferases"/>
    <property type="match status" value="1"/>
</dbReference>
<feature type="domain" description="Glycosyltransferase 2-like" evidence="2">
    <location>
        <begin position="1"/>
        <end position="160"/>
    </location>
</feature>
<feature type="transmembrane region" description="Helical" evidence="1">
    <location>
        <begin position="300"/>
        <end position="325"/>
    </location>
</feature>
<sequence>MPCLNEAETLGTCIRKAQNFLCREQIVGEVLIADNGSTDGSVAIAQQLGARVVHVSERGYGSALGHGIAAARGQYIIMGDADDSYDFSDLSLFVQQLRNGYDLVMGNRFKGGIKQGAMPPLHRYLGNPVLTWIGRLFFGSPCRDFHCGLRGFRRAAIERLDLRTTGMEFASEMVVKASLYHLRVTEVPTTLSPDGRSRPPHLRTWRDGWRHLRFLLLYSPRWLFLYPGIMLMIAGLIVGAWLLPGTRGVFDVHTLLYAAAAIVVGFQSATFAVFTKIFAINQGLLPEDRRLLRFFRIINLEKGLIVGAVLLMIGFLGSLYAFLIWGQRGFGTLDASSMMRLTIPSVTAIIIGFQVFLSSFFLSILGLNRR</sequence>
<reference evidence="4" key="1">
    <citation type="journal article" date="2020" name="mSystems">
        <title>Genome- and Community-Level Interaction Insights into Carbon Utilization and Element Cycling Functions of Hydrothermarchaeota in Hydrothermal Sediment.</title>
        <authorList>
            <person name="Zhou Z."/>
            <person name="Liu Y."/>
            <person name="Xu W."/>
            <person name="Pan J."/>
            <person name="Luo Z.H."/>
            <person name="Li M."/>
        </authorList>
    </citation>
    <scope>NUCLEOTIDE SEQUENCE [LARGE SCALE GENOMIC DNA]</scope>
    <source>
        <strain evidence="4">SpSt-418</strain>
    </source>
</reference>
<comment type="caution">
    <text evidence="4">The sequence shown here is derived from an EMBL/GenBank/DDBJ whole genome shotgun (WGS) entry which is preliminary data.</text>
</comment>
<dbReference type="InterPro" id="IPR001173">
    <property type="entry name" value="Glyco_trans_2-like"/>
</dbReference>
<proteinExistence type="predicted"/>
<evidence type="ECO:0000259" key="2">
    <source>
        <dbReference type="Pfam" id="PF00535"/>
    </source>
</evidence>
<dbReference type="Pfam" id="PF00535">
    <property type="entry name" value="Glycos_transf_2"/>
    <property type="match status" value="1"/>
</dbReference>
<feature type="transmembrane region" description="Helical" evidence="1">
    <location>
        <begin position="223"/>
        <end position="243"/>
    </location>
</feature>
<dbReference type="Gene3D" id="3.90.550.10">
    <property type="entry name" value="Spore Coat Polysaccharide Biosynthesis Protein SpsA, Chain A"/>
    <property type="match status" value="1"/>
</dbReference>
<dbReference type="CDD" id="cd04179">
    <property type="entry name" value="DPM_DPG-synthase_like"/>
    <property type="match status" value="1"/>
</dbReference>
<dbReference type="PANTHER" id="PTHR48090:SF7">
    <property type="entry name" value="RFBJ PROTEIN"/>
    <property type="match status" value="1"/>
</dbReference>
<dbReference type="InterPro" id="IPR058718">
    <property type="entry name" value="Agl6_TM_C"/>
</dbReference>
<keyword evidence="1" id="KW-1133">Transmembrane helix</keyword>
<dbReference type="EMBL" id="DSRU01000193">
    <property type="protein sequence ID" value="HFM98671.1"/>
    <property type="molecule type" value="Genomic_DNA"/>
</dbReference>
<dbReference type="InterPro" id="IPR050256">
    <property type="entry name" value="Glycosyltransferase_2"/>
</dbReference>
<gene>
    <name evidence="4" type="ORF">ENR64_13130</name>
</gene>
<feature type="transmembrane region" description="Helical" evidence="1">
    <location>
        <begin position="255"/>
        <end position="279"/>
    </location>
</feature>
<name>A0A7C3KFG7_9CYAN</name>
<keyword evidence="1" id="KW-0812">Transmembrane</keyword>
<keyword evidence="1" id="KW-0472">Membrane</keyword>
<dbReference type="Pfam" id="PF26629">
    <property type="entry name" value="GT2_TM_C"/>
    <property type="match status" value="1"/>
</dbReference>
<protein>
    <submittedName>
        <fullName evidence="4">Glycosyltransferase family 2 protein</fullName>
    </submittedName>
</protein>
<dbReference type="InterPro" id="IPR029044">
    <property type="entry name" value="Nucleotide-diphossugar_trans"/>
</dbReference>
<dbReference type="GO" id="GO:0016740">
    <property type="term" value="F:transferase activity"/>
    <property type="evidence" value="ECO:0007669"/>
    <property type="project" value="UniProtKB-KW"/>
</dbReference>
<accession>A0A7C3KFG7</accession>
<keyword evidence="4" id="KW-0808">Transferase</keyword>
<feature type="transmembrane region" description="Helical" evidence="1">
    <location>
        <begin position="345"/>
        <end position="367"/>
    </location>
</feature>
<feature type="domain" description="Low-salt glycan biosynthesis hexosyltransferase Agl6 C-terminal transmembrane region" evidence="3">
    <location>
        <begin position="273"/>
        <end position="366"/>
    </location>
</feature>
<evidence type="ECO:0000259" key="3">
    <source>
        <dbReference type="Pfam" id="PF26629"/>
    </source>
</evidence>
<evidence type="ECO:0000313" key="4">
    <source>
        <dbReference type="EMBL" id="HFM98671.1"/>
    </source>
</evidence>